<keyword evidence="2" id="KW-1185">Reference proteome</keyword>
<evidence type="ECO:0000313" key="1">
    <source>
        <dbReference type="EMBL" id="BDB55416.1"/>
    </source>
</evidence>
<proteinExistence type="predicted"/>
<reference evidence="1 2" key="2">
    <citation type="journal article" date="2022" name="Microorganisms">
        <title>Complete Genome Sequences of Two Flavobacterium ammonificans Strains and a Flavobacterium ammoniigenes Strain of Ammonifying Bacterioplankton Isolated from Surface River Water.</title>
        <authorList>
            <person name="Suda W."/>
            <person name="Ogata Y."/>
            <person name="Shindo C."/>
            <person name="Watanabe K."/>
        </authorList>
    </citation>
    <scope>NUCLEOTIDE SEQUENCE [LARGE SCALE GENOMIC DNA]</scope>
    <source>
        <strain evidence="1 2">GENT5</strain>
    </source>
</reference>
<organism evidence="1 2">
    <name type="scientific">Flavobacterium ammoniigenes</name>
    <dbReference type="NCBI Taxonomy" id="1751095"/>
    <lineage>
        <taxon>Bacteria</taxon>
        <taxon>Pseudomonadati</taxon>
        <taxon>Bacteroidota</taxon>
        <taxon>Flavobacteriia</taxon>
        <taxon>Flavobacteriales</taxon>
        <taxon>Flavobacteriaceae</taxon>
        <taxon>Flavobacterium</taxon>
    </lineage>
</organism>
<protein>
    <submittedName>
        <fullName evidence="1">Uncharacterized protein</fullName>
    </submittedName>
</protein>
<gene>
    <name evidence="1" type="ORF">GENT5_17210</name>
</gene>
<dbReference type="Proteomes" id="UP001319867">
    <property type="component" value="Chromosome"/>
</dbReference>
<accession>A0ABM7V771</accession>
<name>A0ABM7V771_9FLAO</name>
<dbReference type="EMBL" id="AP025184">
    <property type="protein sequence ID" value="BDB55416.1"/>
    <property type="molecule type" value="Genomic_DNA"/>
</dbReference>
<sequence>MIFTFKLSPVLETEWRINPIRKFVLSDLERKLVKSRRLYVICWGQVNFLNENSTFFV</sequence>
<evidence type="ECO:0000313" key="2">
    <source>
        <dbReference type="Proteomes" id="UP001319867"/>
    </source>
</evidence>
<reference evidence="1 2" key="1">
    <citation type="journal article" date="2022" name="Int. J. Syst. Evol. Microbiol.">
        <title>Flavobacterium ammonificans sp. nov. and Flavobacterium ammoniigenes sp. nov., ammonifying bacteria isolated from surface river water.</title>
        <authorList>
            <person name="Watanabe K."/>
            <person name="Kitamura T."/>
            <person name="Ogata Y."/>
            <person name="Shindo C."/>
            <person name="Suda W."/>
        </authorList>
    </citation>
    <scope>NUCLEOTIDE SEQUENCE [LARGE SCALE GENOMIC DNA]</scope>
    <source>
        <strain evidence="1 2">GENT5</strain>
    </source>
</reference>